<proteinExistence type="predicted"/>
<evidence type="ECO:0000313" key="2">
    <source>
        <dbReference type="Proteomes" id="UP000607653"/>
    </source>
</evidence>
<dbReference type="AlphaFoldDB" id="A0A822YLC7"/>
<dbReference type="Proteomes" id="UP000607653">
    <property type="component" value="Unassembled WGS sequence"/>
</dbReference>
<keyword evidence="2" id="KW-1185">Reference proteome</keyword>
<sequence>MMNPSLVQTQLSRRSSQEDACLWENSNEGIKENIMSLELAIRRELAYRRKMETLRLHSSSDCKQAPTTSQVRVQFLLHDACYPEKIEHEFCICTLHSFLFSFLYFIFNQFVLIDYSNFFSLVHISSNRLMDDVFNSCFLQTMKNMN</sequence>
<dbReference type="EMBL" id="DUZY01000004">
    <property type="protein sequence ID" value="DAD34974.1"/>
    <property type="molecule type" value="Genomic_DNA"/>
</dbReference>
<evidence type="ECO:0000313" key="1">
    <source>
        <dbReference type="EMBL" id="DAD34974.1"/>
    </source>
</evidence>
<gene>
    <name evidence="1" type="ORF">HUJ06_005614</name>
</gene>
<accession>A0A822YLC7</accession>
<organism evidence="1 2">
    <name type="scientific">Nelumbo nucifera</name>
    <name type="common">Sacred lotus</name>
    <dbReference type="NCBI Taxonomy" id="4432"/>
    <lineage>
        <taxon>Eukaryota</taxon>
        <taxon>Viridiplantae</taxon>
        <taxon>Streptophyta</taxon>
        <taxon>Embryophyta</taxon>
        <taxon>Tracheophyta</taxon>
        <taxon>Spermatophyta</taxon>
        <taxon>Magnoliopsida</taxon>
        <taxon>Proteales</taxon>
        <taxon>Nelumbonaceae</taxon>
        <taxon>Nelumbo</taxon>
    </lineage>
</organism>
<name>A0A822YLC7_NELNU</name>
<protein>
    <submittedName>
        <fullName evidence="1">Uncharacterized protein</fullName>
    </submittedName>
</protein>
<comment type="caution">
    <text evidence="1">The sequence shown here is derived from an EMBL/GenBank/DDBJ whole genome shotgun (WGS) entry which is preliminary data.</text>
</comment>
<reference evidence="1 2" key="1">
    <citation type="journal article" date="2020" name="Mol. Biol. Evol.">
        <title>Distinct Expression and Methylation Patterns for Genes with Different Fates following a Single Whole-Genome Duplication in Flowering Plants.</title>
        <authorList>
            <person name="Shi T."/>
            <person name="Rahmani R.S."/>
            <person name="Gugger P.F."/>
            <person name="Wang M."/>
            <person name="Li H."/>
            <person name="Zhang Y."/>
            <person name="Li Z."/>
            <person name="Wang Q."/>
            <person name="Van de Peer Y."/>
            <person name="Marchal K."/>
            <person name="Chen J."/>
        </authorList>
    </citation>
    <scope>NUCLEOTIDE SEQUENCE [LARGE SCALE GENOMIC DNA]</scope>
    <source>
        <tissue evidence="1">Leaf</tissue>
    </source>
</reference>